<organism evidence="1 2">
    <name type="scientific">Melastoma candidum</name>
    <dbReference type="NCBI Taxonomy" id="119954"/>
    <lineage>
        <taxon>Eukaryota</taxon>
        <taxon>Viridiplantae</taxon>
        <taxon>Streptophyta</taxon>
        <taxon>Embryophyta</taxon>
        <taxon>Tracheophyta</taxon>
        <taxon>Spermatophyta</taxon>
        <taxon>Magnoliopsida</taxon>
        <taxon>eudicotyledons</taxon>
        <taxon>Gunneridae</taxon>
        <taxon>Pentapetalae</taxon>
        <taxon>rosids</taxon>
        <taxon>malvids</taxon>
        <taxon>Myrtales</taxon>
        <taxon>Melastomataceae</taxon>
        <taxon>Melastomatoideae</taxon>
        <taxon>Melastomateae</taxon>
        <taxon>Melastoma</taxon>
    </lineage>
</organism>
<comment type="caution">
    <text evidence="1">The sequence shown here is derived from an EMBL/GenBank/DDBJ whole genome shotgun (WGS) entry which is preliminary data.</text>
</comment>
<dbReference type="EMBL" id="CM042891">
    <property type="protein sequence ID" value="KAI4302820.1"/>
    <property type="molecule type" value="Genomic_DNA"/>
</dbReference>
<sequence length="127" mass="14640">MLMFDCAVQLLALPPLLQPSCPQRLLERLEEIISEWNSELQERTGKFRKQANAVAEWDKRILHNQDVLLGLEIEAAKVAETDSYLELQLELIETHQQESIEDDTERTFKDERGFLVDDDAASTRDAI</sequence>
<accession>A0ACB9KZU7</accession>
<protein>
    <submittedName>
        <fullName evidence="1">Uncharacterized protein</fullName>
    </submittedName>
</protein>
<proteinExistence type="predicted"/>
<keyword evidence="2" id="KW-1185">Reference proteome</keyword>
<reference evidence="2" key="1">
    <citation type="journal article" date="2023" name="Front. Plant Sci.">
        <title>Chromosomal-level genome assembly of Melastoma candidum provides insights into trichome evolution.</title>
        <authorList>
            <person name="Zhong Y."/>
            <person name="Wu W."/>
            <person name="Sun C."/>
            <person name="Zou P."/>
            <person name="Liu Y."/>
            <person name="Dai S."/>
            <person name="Zhou R."/>
        </authorList>
    </citation>
    <scope>NUCLEOTIDE SEQUENCE [LARGE SCALE GENOMIC DNA]</scope>
</reference>
<dbReference type="Proteomes" id="UP001057402">
    <property type="component" value="Chromosome 12"/>
</dbReference>
<gene>
    <name evidence="1" type="ORF">MLD38_038521</name>
</gene>
<evidence type="ECO:0000313" key="1">
    <source>
        <dbReference type="EMBL" id="KAI4302820.1"/>
    </source>
</evidence>
<name>A0ACB9KZU7_9MYRT</name>
<evidence type="ECO:0000313" key="2">
    <source>
        <dbReference type="Proteomes" id="UP001057402"/>
    </source>
</evidence>